<dbReference type="Pfam" id="PF13624">
    <property type="entry name" value="SurA_N_3"/>
    <property type="match status" value="1"/>
</dbReference>
<proteinExistence type="inferred from homology"/>
<dbReference type="AlphaFoldDB" id="A0A1N6EXU6"/>
<evidence type="ECO:0000256" key="8">
    <source>
        <dbReference type="SAM" id="Phobius"/>
    </source>
</evidence>
<feature type="domain" description="PpiC" evidence="9">
    <location>
        <begin position="246"/>
        <end position="365"/>
    </location>
</feature>
<keyword evidence="10" id="KW-0413">Isomerase</keyword>
<organism evidence="10 11">
    <name type="scientific">Vannielia litorea</name>
    <dbReference type="NCBI Taxonomy" id="1217970"/>
    <lineage>
        <taxon>Bacteria</taxon>
        <taxon>Pseudomonadati</taxon>
        <taxon>Pseudomonadota</taxon>
        <taxon>Alphaproteobacteria</taxon>
        <taxon>Rhodobacterales</taxon>
        <taxon>Paracoccaceae</taxon>
        <taxon>Vannielia</taxon>
    </lineage>
</organism>
<keyword evidence="6" id="KW-0143">Chaperone</keyword>
<dbReference type="SUPFAM" id="SSF54534">
    <property type="entry name" value="FKBP-like"/>
    <property type="match status" value="1"/>
</dbReference>
<evidence type="ECO:0000313" key="11">
    <source>
        <dbReference type="Proteomes" id="UP000184932"/>
    </source>
</evidence>
<dbReference type="EMBL" id="FSRL01000001">
    <property type="protein sequence ID" value="SIN87885.1"/>
    <property type="molecule type" value="Genomic_DNA"/>
</dbReference>
<evidence type="ECO:0000256" key="3">
    <source>
        <dbReference type="ARBA" id="ARBA00022692"/>
    </source>
</evidence>
<evidence type="ECO:0000256" key="7">
    <source>
        <dbReference type="ARBA" id="ARBA00038408"/>
    </source>
</evidence>
<evidence type="ECO:0000256" key="6">
    <source>
        <dbReference type="ARBA" id="ARBA00023186"/>
    </source>
</evidence>
<keyword evidence="11" id="KW-1185">Reference proteome</keyword>
<dbReference type="InterPro" id="IPR027304">
    <property type="entry name" value="Trigger_fact/SurA_dom_sf"/>
</dbReference>
<dbReference type="GO" id="GO:0005886">
    <property type="term" value="C:plasma membrane"/>
    <property type="evidence" value="ECO:0007669"/>
    <property type="project" value="UniProtKB-SubCell"/>
</dbReference>
<dbReference type="RefSeq" id="WP_074255295.1">
    <property type="nucleotide sequence ID" value="NZ_FSRL01000001.1"/>
</dbReference>
<dbReference type="InterPro" id="IPR052029">
    <property type="entry name" value="PpiD_chaperone"/>
</dbReference>
<name>A0A1N6EXU6_9RHOB</name>
<dbReference type="STRING" id="1217970.SAMN05444002_1197"/>
<keyword evidence="4 8" id="KW-1133">Transmembrane helix</keyword>
<dbReference type="PANTHER" id="PTHR47529">
    <property type="entry name" value="PEPTIDYL-PROLYL CIS-TRANS ISOMERASE D"/>
    <property type="match status" value="1"/>
</dbReference>
<comment type="subcellular location">
    <subcellularLocation>
        <location evidence="1">Cell membrane</location>
        <topology evidence="1">Single-pass type II membrane protein</topology>
    </subcellularLocation>
</comment>
<evidence type="ECO:0000256" key="2">
    <source>
        <dbReference type="ARBA" id="ARBA00022475"/>
    </source>
</evidence>
<comment type="similarity">
    <text evidence="7">Belongs to the PpiD chaperone family.</text>
</comment>
<evidence type="ECO:0000313" key="10">
    <source>
        <dbReference type="EMBL" id="SIN87885.1"/>
    </source>
</evidence>
<accession>A0A1N6EXU6</accession>
<reference evidence="11" key="1">
    <citation type="submission" date="2016-11" db="EMBL/GenBank/DDBJ databases">
        <authorList>
            <person name="Varghese N."/>
            <person name="Submissions S."/>
        </authorList>
    </citation>
    <scope>NUCLEOTIDE SEQUENCE [LARGE SCALE GENOMIC DNA]</scope>
    <source>
        <strain evidence="11">DSM 29440</strain>
    </source>
</reference>
<dbReference type="OrthoDB" id="9768393at2"/>
<evidence type="ECO:0000256" key="5">
    <source>
        <dbReference type="ARBA" id="ARBA00023136"/>
    </source>
</evidence>
<keyword evidence="3 8" id="KW-0812">Transmembrane</keyword>
<keyword evidence="5 8" id="KW-0472">Membrane</keyword>
<dbReference type="Pfam" id="PF13145">
    <property type="entry name" value="Rotamase_2"/>
    <property type="match status" value="1"/>
</dbReference>
<evidence type="ECO:0000256" key="1">
    <source>
        <dbReference type="ARBA" id="ARBA00004401"/>
    </source>
</evidence>
<dbReference type="PANTHER" id="PTHR47529:SF1">
    <property type="entry name" value="PERIPLASMIC CHAPERONE PPID"/>
    <property type="match status" value="1"/>
</dbReference>
<gene>
    <name evidence="10" type="ORF">SAMN05444002_1197</name>
</gene>
<evidence type="ECO:0000256" key="4">
    <source>
        <dbReference type="ARBA" id="ARBA00022989"/>
    </source>
</evidence>
<dbReference type="InterPro" id="IPR000297">
    <property type="entry name" value="PPIase_PpiC"/>
</dbReference>
<evidence type="ECO:0000259" key="9">
    <source>
        <dbReference type="Pfam" id="PF13145"/>
    </source>
</evidence>
<dbReference type="Gene3D" id="1.10.4030.10">
    <property type="entry name" value="Porin chaperone SurA, peptide-binding domain"/>
    <property type="match status" value="1"/>
</dbReference>
<dbReference type="SUPFAM" id="SSF109998">
    <property type="entry name" value="Triger factor/SurA peptide-binding domain-like"/>
    <property type="match status" value="1"/>
</dbReference>
<sequence>MAQSAGKKAGNIVIWVLMGLLILGLGGFGVTNFGSSINAIGKVGEEPIPVNEYYRELVSEISAEEREQGRQISIADAEQLGVLSRVRTRLTNRAALDNEAARIGLSVGDERVREQVLAAPAFQGIDGKFDRAAYQGVLRNRGMSVEEFENGVRKDTARTILQGAVVGGVPAPTTQIDALLGYFGERRSFRWATFSADQLAEPLPEPSDAQLTAYYQENTADFTLPQMKRITYAWVLPEMLVDTVEIDEDSARKLYESKASEFRQPERRLVERLIFPSDEAAAEAKAQLDDGSATFQSLVEARGLTLEDVDLGEVTRAALPGEAGEGVFGLSEPGVAGPFPTDLGPALFRMNGILAAVDVPFEEARADLVEELAQERARRVISDMEIEIEDRLAEGATLEELAEETELELRRIDWWEASGEDIANYNAFRDAALTLTDDDFPTVIRLEDGGIFAMRLDEILDPRVQEIDAVRPKVLAGWEAQETEKRLRVQAAELQAQIEAGAPLSSSAAPVDEAEGQTRDAFIEGTPPALVTTAFELEEGGSAILEGFGKVYLLQLTGVQPVDMENERIALLSQLLTQQAAQSLSVDLYSAFASAVAASAGVEIDNGALAQVHSQIATQSP</sequence>
<protein>
    <submittedName>
        <fullName evidence="10">Peptidyl-prolyl cis-trans isomerase D</fullName>
    </submittedName>
</protein>
<feature type="transmembrane region" description="Helical" evidence="8">
    <location>
        <begin position="12"/>
        <end position="30"/>
    </location>
</feature>
<dbReference type="Proteomes" id="UP000184932">
    <property type="component" value="Unassembled WGS sequence"/>
</dbReference>
<dbReference type="GO" id="GO:0003755">
    <property type="term" value="F:peptidyl-prolyl cis-trans isomerase activity"/>
    <property type="evidence" value="ECO:0007669"/>
    <property type="project" value="InterPro"/>
</dbReference>
<keyword evidence="2" id="KW-1003">Cell membrane</keyword>